<evidence type="ECO:0000256" key="7">
    <source>
        <dbReference type="SAM" id="Phobius"/>
    </source>
</evidence>
<feature type="domain" description="HAMP" evidence="8">
    <location>
        <begin position="333"/>
        <end position="385"/>
    </location>
</feature>
<keyword evidence="7" id="KW-0812">Transmembrane</keyword>
<dbReference type="Pfam" id="PF02518">
    <property type="entry name" value="HATPase_c"/>
    <property type="match status" value="1"/>
</dbReference>
<accession>A0A3D9JM84</accession>
<dbReference type="Gene3D" id="3.30.565.10">
    <property type="entry name" value="Histidine kinase-like ATPase, C-terminal domain"/>
    <property type="match status" value="1"/>
</dbReference>
<proteinExistence type="predicted"/>
<dbReference type="OrthoDB" id="9776552at2"/>
<dbReference type="Pfam" id="PF00672">
    <property type="entry name" value="HAMP"/>
    <property type="match status" value="1"/>
</dbReference>
<dbReference type="EMBL" id="QRDZ01000017">
    <property type="protein sequence ID" value="RED75162.1"/>
    <property type="molecule type" value="Genomic_DNA"/>
</dbReference>
<organism evidence="9 10">
    <name type="scientific">Cohnella phaseoli</name>
    <dbReference type="NCBI Taxonomy" id="456490"/>
    <lineage>
        <taxon>Bacteria</taxon>
        <taxon>Bacillati</taxon>
        <taxon>Bacillota</taxon>
        <taxon>Bacilli</taxon>
        <taxon>Bacillales</taxon>
        <taxon>Paenibacillaceae</taxon>
        <taxon>Cohnella</taxon>
    </lineage>
</organism>
<feature type="transmembrane region" description="Helical" evidence="7">
    <location>
        <begin position="312"/>
        <end position="332"/>
    </location>
</feature>
<dbReference type="InterPro" id="IPR050640">
    <property type="entry name" value="Bact_2-comp_sensor_kinase"/>
</dbReference>
<comment type="caution">
    <text evidence="9">The sequence shown here is derived from an EMBL/GenBank/DDBJ whole genome shotgun (WGS) entry which is preliminary data.</text>
</comment>
<dbReference type="PANTHER" id="PTHR34220:SF7">
    <property type="entry name" value="SENSOR HISTIDINE KINASE YPDA"/>
    <property type="match status" value="1"/>
</dbReference>
<gene>
    <name evidence="9" type="ORF">DFP98_117134</name>
</gene>
<keyword evidence="3" id="KW-0597">Phosphoprotein</keyword>
<evidence type="ECO:0000313" key="10">
    <source>
        <dbReference type="Proteomes" id="UP000256977"/>
    </source>
</evidence>
<reference evidence="9 10" key="1">
    <citation type="submission" date="2018-07" db="EMBL/GenBank/DDBJ databases">
        <title>Genomic Encyclopedia of Type Strains, Phase III (KMG-III): the genomes of soil and plant-associated and newly described type strains.</title>
        <authorList>
            <person name="Whitman W."/>
        </authorList>
    </citation>
    <scope>NUCLEOTIDE SEQUENCE [LARGE SCALE GENOMIC DNA]</scope>
    <source>
        <strain evidence="9 10">CECT 7287</strain>
    </source>
</reference>
<evidence type="ECO:0000256" key="4">
    <source>
        <dbReference type="ARBA" id="ARBA00022679"/>
    </source>
</evidence>
<evidence type="ECO:0000256" key="2">
    <source>
        <dbReference type="ARBA" id="ARBA00022475"/>
    </source>
</evidence>
<evidence type="ECO:0000256" key="3">
    <source>
        <dbReference type="ARBA" id="ARBA00022553"/>
    </source>
</evidence>
<dbReference type="InterPro" id="IPR010559">
    <property type="entry name" value="Sig_transdc_His_kin_internal"/>
</dbReference>
<evidence type="ECO:0000313" key="9">
    <source>
        <dbReference type="EMBL" id="RED75162.1"/>
    </source>
</evidence>
<dbReference type="InterPro" id="IPR003660">
    <property type="entry name" value="HAMP_dom"/>
</dbReference>
<protein>
    <submittedName>
        <fullName evidence="9">Two-component system sensor histidine kinase YesM</fullName>
    </submittedName>
</protein>
<comment type="subcellular location">
    <subcellularLocation>
        <location evidence="1">Cell membrane</location>
        <topology evidence="1">Multi-pass membrane protein</topology>
    </subcellularLocation>
</comment>
<keyword evidence="6 7" id="KW-0472">Membrane</keyword>
<evidence type="ECO:0000256" key="5">
    <source>
        <dbReference type="ARBA" id="ARBA00022777"/>
    </source>
</evidence>
<dbReference type="GO" id="GO:0000155">
    <property type="term" value="F:phosphorelay sensor kinase activity"/>
    <property type="evidence" value="ECO:0007669"/>
    <property type="project" value="InterPro"/>
</dbReference>
<evidence type="ECO:0000259" key="8">
    <source>
        <dbReference type="PROSITE" id="PS50885"/>
    </source>
</evidence>
<keyword evidence="2" id="KW-1003">Cell membrane</keyword>
<dbReference type="Gene3D" id="6.10.340.10">
    <property type="match status" value="1"/>
</dbReference>
<dbReference type="AlphaFoldDB" id="A0A3D9JM84"/>
<keyword evidence="7" id="KW-1133">Transmembrane helix</keyword>
<name>A0A3D9JM84_9BACL</name>
<dbReference type="Pfam" id="PF06580">
    <property type="entry name" value="His_kinase"/>
    <property type="match status" value="1"/>
</dbReference>
<evidence type="ECO:0000256" key="1">
    <source>
        <dbReference type="ARBA" id="ARBA00004651"/>
    </source>
</evidence>
<keyword evidence="10" id="KW-1185">Reference proteome</keyword>
<feature type="transmembrane region" description="Helical" evidence="7">
    <location>
        <begin position="25"/>
        <end position="45"/>
    </location>
</feature>
<evidence type="ECO:0000256" key="6">
    <source>
        <dbReference type="ARBA" id="ARBA00023136"/>
    </source>
</evidence>
<sequence length="595" mass="68544">MMKKLAAGFRVVTFFLNNIALKYKLLMFFVCVLFFFIFTISYFTYSKSSEFVKAETSENNLLQLAATAKNIEYTLKNYNRVLNSLYIDNPFIKLLSDGQHAYDNPIDFYKAKMNIYDHIYTMLLPYDYNPKFKIYLINSTLEPDQDIFFSQEQLTSNDWFEEYPIEIRNSLKWSKAYKQNVRGVESYWISSYMPIRDSNDGSILAIVRLEFKIESLFEILERMTVKGKSKFILANSEGVILYSSEQELVTGNANEFEYLRSALNGNNGYYQTDLPASNNTVFYHKNEGTGWTLINIVSFDEIVSKTGYIRNYTALIAALSLVLALIITILYVRIVTKRIQILSAAMVRVGKGDFEITTGISGSDEIGQMNHVFLRMVMRTKNLIAQVHETEKEKYLLELKALQEQIKPHLLYNTLSAVHSMAHGIEAHEISKAIFHLTDFYKLTLSKGMDIIPIANELRHTNNYIEIIKIRFNEKYQFVQQIDPEIYDFRTPKLILQPFVENAIFHGFDCVLDREPVIELKAEKTNDVIVFSISDNGKGMDQGKIAEIYGDRSEGYAIKNIDSRLQLYYGFPYGVTIVSKPDSGTVVTVKIPLLI</sequence>
<dbReference type="SMART" id="SM00304">
    <property type="entry name" value="HAMP"/>
    <property type="match status" value="1"/>
</dbReference>
<dbReference type="Gene3D" id="3.30.450.20">
    <property type="entry name" value="PAS domain"/>
    <property type="match status" value="2"/>
</dbReference>
<dbReference type="PROSITE" id="PS50885">
    <property type="entry name" value="HAMP"/>
    <property type="match status" value="1"/>
</dbReference>
<dbReference type="Proteomes" id="UP000256977">
    <property type="component" value="Unassembled WGS sequence"/>
</dbReference>
<keyword evidence="5 9" id="KW-0418">Kinase</keyword>
<dbReference type="CDD" id="cd06225">
    <property type="entry name" value="HAMP"/>
    <property type="match status" value="1"/>
</dbReference>
<dbReference type="InterPro" id="IPR036890">
    <property type="entry name" value="HATPase_C_sf"/>
</dbReference>
<keyword evidence="4" id="KW-0808">Transferase</keyword>
<dbReference type="InterPro" id="IPR003594">
    <property type="entry name" value="HATPase_dom"/>
</dbReference>
<dbReference type="GO" id="GO:0005886">
    <property type="term" value="C:plasma membrane"/>
    <property type="evidence" value="ECO:0007669"/>
    <property type="project" value="UniProtKB-SubCell"/>
</dbReference>
<dbReference type="PANTHER" id="PTHR34220">
    <property type="entry name" value="SENSOR HISTIDINE KINASE YPDA"/>
    <property type="match status" value="1"/>
</dbReference>
<dbReference type="RefSeq" id="WP_116062583.1">
    <property type="nucleotide sequence ID" value="NZ_QRDZ01000017.1"/>
</dbReference>
<dbReference type="SUPFAM" id="SSF55874">
    <property type="entry name" value="ATPase domain of HSP90 chaperone/DNA topoisomerase II/histidine kinase"/>
    <property type="match status" value="1"/>
</dbReference>
<dbReference type="SUPFAM" id="SSF158472">
    <property type="entry name" value="HAMP domain-like"/>
    <property type="match status" value="1"/>
</dbReference>